<dbReference type="InterPro" id="IPR019491">
    <property type="entry name" value="Lipoate_protein_ligase_C"/>
</dbReference>
<evidence type="ECO:0000256" key="2">
    <source>
        <dbReference type="ARBA" id="ARBA00005124"/>
    </source>
</evidence>
<dbReference type="CDD" id="cd16443">
    <property type="entry name" value="LplA"/>
    <property type="match status" value="1"/>
</dbReference>
<dbReference type="NCBIfam" id="TIGR00545">
    <property type="entry name" value="lipoyltrans"/>
    <property type="match status" value="1"/>
</dbReference>
<organism evidence="10 11">
    <name type="scientific">Toxoplasma gondii GAB2-2007-GAL-DOM2</name>
    <dbReference type="NCBI Taxonomy" id="1130820"/>
    <lineage>
        <taxon>Eukaryota</taxon>
        <taxon>Sar</taxon>
        <taxon>Alveolata</taxon>
        <taxon>Apicomplexa</taxon>
        <taxon>Conoidasida</taxon>
        <taxon>Coccidia</taxon>
        <taxon>Eucoccidiorida</taxon>
        <taxon>Eimeriorina</taxon>
        <taxon>Sarcocystidae</taxon>
        <taxon>Toxoplasma</taxon>
    </lineage>
</organism>
<accession>A0A086KG40</accession>
<dbReference type="PANTHER" id="PTHR12561:SF3">
    <property type="entry name" value="LIPOYLTRANSFERASE 1, MITOCHONDRIAL"/>
    <property type="match status" value="1"/>
</dbReference>
<dbReference type="Gene3D" id="3.30.390.50">
    <property type="entry name" value="CO dehydrogenase flavoprotein, C-terminal domain"/>
    <property type="match status" value="1"/>
</dbReference>
<protein>
    <recommendedName>
        <fullName evidence="4">lipoate--protein ligase</fullName>
        <ecNumber evidence="4">6.3.1.20</ecNumber>
    </recommendedName>
</protein>
<dbReference type="Pfam" id="PF10437">
    <property type="entry name" value="Lip_prot_lig_C"/>
    <property type="match status" value="1"/>
</dbReference>
<dbReference type="AlphaFoldDB" id="A0A086KG40"/>
<dbReference type="VEuPathDB" id="ToxoDB:TGDOM2_271820"/>
<comment type="caution">
    <text evidence="10">The sequence shown here is derived from an EMBL/GenBank/DDBJ whole genome shotgun (WGS) entry which is preliminary data.</text>
</comment>
<dbReference type="GO" id="GO:0005737">
    <property type="term" value="C:cytoplasm"/>
    <property type="evidence" value="ECO:0007669"/>
    <property type="project" value="TreeGrafter"/>
</dbReference>
<dbReference type="PANTHER" id="PTHR12561">
    <property type="entry name" value="LIPOATE-PROTEIN LIGASE"/>
    <property type="match status" value="1"/>
</dbReference>
<keyword evidence="6" id="KW-0547">Nucleotide-binding</keyword>
<gene>
    <name evidence="10" type="ORF">TGDOM2_271820</name>
</gene>
<dbReference type="GO" id="GO:0016979">
    <property type="term" value="F:lipoate-protein ligase activity"/>
    <property type="evidence" value="ECO:0007669"/>
    <property type="project" value="UniProtKB-EC"/>
</dbReference>
<feature type="domain" description="BPL/LPL catalytic" evidence="9">
    <location>
        <begin position="153"/>
        <end position="338"/>
    </location>
</feature>
<evidence type="ECO:0000259" key="9">
    <source>
        <dbReference type="PROSITE" id="PS51733"/>
    </source>
</evidence>
<comment type="pathway">
    <text evidence="2">Protein modification; protein lipoylation via exogenous pathway; protein N(6)-(lipoyl)lysine from lipoate: step 1/2.</text>
</comment>
<comment type="catalytic activity">
    <reaction evidence="8">
        <text>L-lysyl-[lipoyl-carrier protein] + (R)-lipoate + ATP = N(6)-[(R)-lipoyl]-L-lysyl-[lipoyl-carrier protein] + AMP + diphosphate + H(+)</text>
        <dbReference type="Rhea" id="RHEA:49288"/>
        <dbReference type="Rhea" id="RHEA-COMP:10500"/>
        <dbReference type="Rhea" id="RHEA-COMP:10502"/>
        <dbReference type="ChEBI" id="CHEBI:15378"/>
        <dbReference type="ChEBI" id="CHEBI:29969"/>
        <dbReference type="ChEBI" id="CHEBI:30616"/>
        <dbReference type="ChEBI" id="CHEBI:33019"/>
        <dbReference type="ChEBI" id="CHEBI:83088"/>
        <dbReference type="ChEBI" id="CHEBI:83099"/>
        <dbReference type="ChEBI" id="CHEBI:456215"/>
        <dbReference type="EC" id="6.3.1.20"/>
    </reaction>
</comment>
<dbReference type="Gene3D" id="3.30.930.10">
    <property type="entry name" value="Bira Bifunctional Protein, Domain 2"/>
    <property type="match status" value="1"/>
</dbReference>
<reference evidence="10 11" key="1">
    <citation type="submission" date="2014-02" db="EMBL/GenBank/DDBJ databases">
        <authorList>
            <person name="Sibley D."/>
            <person name="Venepally P."/>
            <person name="Karamycheva S."/>
            <person name="Hadjithomas M."/>
            <person name="Khan A."/>
            <person name="Brunk B."/>
            <person name="Roos D."/>
            <person name="Caler E."/>
            <person name="Lorenzi H."/>
        </authorList>
    </citation>
    <scope>NUCLEOTIDE SEQUENCE [LARGE SCALE GENOMIC DNA]</scope>
    <source>
        <strain evidence="10 11">GAB2-2007-GAL-DOM2</strain>
    </source>
</reference>
<dbReference type="InterPro" id="IPR045864">
    <property type="entry name" value="aa-tRNA-synth_II/BPL/LPL"/>
</dbReference>
<sequence length="476" mass="52553">MSLVPASRAALRPPLPFVRKSVFSPSSTPSCLVHSFQTKTEGSCSGDAPWFPRNCSSPRKSPNSHCSPAALRESWSSRTPALSYGQGKAAFSTSRDVSSSRDLRILSSASSDIVENLAAECFLADVLGRGRGLVTSVGESGTKRDEAQTQRAGFRAPLLFLWRNDKTIVIGRHQNAWSECNIQKMEENGVKLARRYTGGGAVYQDLGNTCFTFLDPLAMHNKERNNRIILRALEKAFGIAGAASGRNDLVAADGRKFSGAAYSKLPHGWLHHGTVMREVDCEALGRYLTPSKEKLESKSVRSVAARVVNLKTLHAGITHENLCSAIVDSFVEEYGSAAAEDVVRGMEPVEKLRIEGTESCMRDHPVFRNHVETLSNWEWRYGHSPAFERALSRRFPWGTFDVHVNVSQGSVTDVKVFSDCLFPDLVDAFTEAIRGCRFTESELKRAILAIKLEKVSPELDSHLREFADWLSTATQE</sequence>
<evidence type="ECO:0000256" key="4">
    <source>
        <dbReference type="ARBA" id="ARBA00012367"/>
    </source>
</evidence>
<dbReference type="EC" id="6.3.1.20" evidence="4"/>
<evidence type="ECO:0000256" key="1">
    <source>
        <dbReference type="ARBA" id="ARBA00005085"/>
    </source>
</evidence>
<name>A0A086KG40_TOXGO</name>
<evidence type="ECO:0000256" key="5">
    <source>
        <dbReference type="ARBA" id="ARBA00022598"/>
    </source>
</evidence>
<keyword evidence="10" id="KW-0548">Nucleotidyltransferase</keyword>
<dbReference type="Proteomes" id="UP000028837">
    <property type="component" value="Unassembled WGS sequence"/>
</dbReference>
<dbReference type="EMBL" id="AHZU02000527">
    <property type="protein sequence ID" value="KFG43358.1"/>
    <property type="molecule type" value="Genomic_DNA"/>
</dbReference>
<keyword evidence="10" id="KW-0808">Transferase</keyword>
<comment type="pathway">
    <text evidence="1">Protein modification; protein lipoylation via exogenous pathway; protein N(6)-(lipoyl)lysine from lipoate: step 2/2.</text>
</comment>
<dbReference type="InterPro" id="IPR004143">
    <property type="entry name" value="BPL_LPL_catalytic"/>
</dbReference>
<keyword evidence="5 10" id="KW-0436">Ligase</keyword>
<evidence type="ECO:0000313" key="10">
    <source>
        <dbReference type="EMBL" id="KFG43358.1"/>
    </source>
</evidence>
<dbReference type="SUPFAM" id="SSF82649">
    <property type="entry name" value="SufE/NifU"/>
    <property type="match status" value="1"/>
</dbReference>
<dbReference type="Pfam" id="PF21948">
    <property type="entry name" value="LplA-B_cat"/>
    <property type="match status" value="1"/>
</dbReference>
<evidence type="ECO:0000256" key="6">
    <source>
        <dbReference type="ARBA" id="ARBA00022741"/>
    </source>
</evidence>
<comment type="similarity">
    <text evidence="3">Belongs to the LplA family.</text>
</comment>
<dbReference type="PROSITE" id="PS51733">
    <property type="entry name" value="BPL_LPL_CATALYTIC"/>
    <property type="match status" value="1"/>
</dbReference>
<dbReference type="OrthoDB" id="201621at2759"/>
<evidence type="ECO:0000313" key="11">
    <source>
        <dbReference type="Proteomes" id="UP000028837"/>
    </source>
</evidence>
<keyword evidence="7" id="KW-0067">ATP-binding</keyword>
<dbReference type="SUPFAM" id="SSF55681">
    <property type="entry name" value="Class II aaRS and biotin synthetases"/>
    <property type="match status" value="1"/>
</dbReference>
<dbReference type="InterPro" id="IPR004562">
    <property type="entry name" value="LipoylTrfase_LipoateP_Ligase"/>
</dbReference>
<evidence type="ECO:0000256" key="7">
    <source>
        <dbReference type="ARBA" id="ARBA00022840"/>
    </source>
</evidence>
<dbReference type="GO" id="GO:0005524">
    <property type="term" value="F:ATP binding"/>
    <property type="evidence" value="ECO:0007669"/>
    <property type="project" value="UniProtKB-KW"/>
</dbReference>
<proteinExistence type="inferred from homology"/>
<dbReference type="UniPathway" id="UPA00537">
    <property type="reaction ID" value="UER00594"/>
</dbReference>
<dbReference type="GO" id="GO:0009249">
    <property type="term" value="P:protein lipoylation"/>
    <property type="evidence" value="ECO:0007669"/>
    <property type="project" value="InterPro"/>
</dbReference>
<dbReference type="GO" id="GO:0017118">
    <property type="term" value="F:lipoyltransferase activity"/>
    <property type="evidence" value="ECO:0007669"/>
    <property type="project" value="TreeGrafter"/>
</dbReference>
<evidence type="ECO:0000256" key="8">
    <source>
        <dbReference type="ARBA" id="ARBA00048037"/>
    </source>
</evidence>
<evidence type="ECO:0000256" key="3">
    <source>
        <dbReference type="ARBA" id="ARBA00008242"/>
    </source>
</evidence>